<reference evidence="1 2" key="1">
    <citation type="submission" date="2018-02" db="EMBL/GenBank/DDBJ databases">
        <title>The genomes of Aspergillus section Nigri reveals drivers in fungal speciation.</title>
        <authorList>
            <consortium name="DOE Joint Genome Institute"/>
            <person name="Vesth T.C."/>
            <person name="Nybo J."/>
            <person name="Theobald S."/>
            <person name="Brandl J."/>
            <person name="Frisvad J.C."/>
            <person name="Nielsen K.F."/>
            <person name="Lyhne E.K."/>
            <person name="Kogle M.E."/>
            <person name="Kuo A."/>
            <person name="Riley R."/>
            <person name="Clum A."/>
            <person name="Nolan M."/>
            <person name="Lipzen A."/>
            <person name="Salamov A."/>
            <person name="Henrissat B."/>
            <person name="Wiebenga A."/>
            <person name="De vries R.P."/>
            <person name="Grigoriev I.V."/>
            <person name="Mortensen U.H."/>
            <person name="Andersen M.R."/>
            <person name="Baker S.E."/>
        </authorList>
    </citation>
    <scope>NUCLEOTIDE SEQUENCE [LARGE SCALE GENOMIC DNA]</scope>
    <source>
        <strain evidence="1 2">CBS 121057</strain>
    </source>
</reference>
<name>A0A319FBQ1_ASPSB</name>
<evidence type="ECO:0008006" key="3">
    <source>
        <dbReference type="Google" id="ProtNLM"/>
    </source>
</evidence>
<protein>
    <recommendedName>
        <fullName evidence="3">Alcohol acetyltransferase</fullName>
    </recommendedName>
</protein>
<dbReference type="InterPro" id="IPR052058">
    <property type="entry name" value="Alcohol_O-acetyltransferase"/>
</dbReference>
<dbReference type="SUPFAM" id="SSF52777">
    <property type="entry name" value="CoA-dependent acyltransferases"/>
    <property type="match status" value="1"/>
</dbReference>
<dbReference type="EMBL" id="KZ826379">
    <property type="protein sequence ID" value="PYI03573.1"/>
    <property type="molecule type" value="Genomic_DNA"/>
</dbReference>
<dbReference type="Proteomes" id="UP000248423">
    <property type="component" value="Unassembled WGS sequence"/>
</dbReference>
<dbReference type="PANTHER" id="PTHR28037:SF1">
    <property type="entry name" value="ALCOHOL O-ACETYLTRANSFERASE 1-RELATED"/>
    <property type="match status" value="1"/>
</dbReference>
<organism evidence="1 2">
    <name type="scientific">Aspergillus sclerotiicarbonarius (strain CBS 121057 / IBT 28362)</name>
    <dbReference type="NCBI Taxonomy" id="1448318"/>
    <lineage>
        <taxon>Eukaryota</taxon>
        <taxon>Fungi</taxon>
        <taxon>Dikarya</taxon>
        <taxon>Ascomycota</taxon>
        <taxon>Pezizomycotina</taxon>
        <taxon>Eurotiomycetes</taxon>
        <taxon>Eurotiomycetidae</taxon>
        <taxon>Eurotiales</taxon>
        <taxon>Aspergillaceae</taxon>
        <taxon>Aspergillus</taxon>
        <taxon>Aspergillus subgen. Circumdati</taxon>
    </lineage>
</organism>
<sequence>MADIHRLETLRPLGKLEQAAAYCHHVGFFKNVGLSAHYKLTELSPAVSNLRGLIYAAIRAVVREHRILVAIPVNEGAASPHFASLPSIDLDPTVAFLQRSDPKPEAALGEDKELDAVLEYQHNIDFKSAHGTLPFWRLIILHSPGSRNEFTASFIYHHAIGDGVSGAGNIILVDKNTSVLPPLETLHPLPINPSAAPSSSMNPEEWTGGFIRTQCKSRWTSIYLSPNHSRHFIQECKEKNISVTSALTSMVATILFENLPSDVEAVTCIIPINLRPWLRLPRQIANGAIGSYFDVTRARLRRPARNLPDNAPANIWSGAAEVSTAINDYRGNVSPSGEPYTSVAIFNTISDVPAIFKGMVGKPRDAALEVTNVGVFSRATTSITEKACVWHVTKVLLSRSCAITGAAVTVSVATDEDGTMALGFSWQEGVVESSFVDNVRQGMRDYMQRNH</sequence>
<evidence type="ECO:0000313" key="1">
    <source>
        <dbReference type="EMBL" id="PYI03573.1"/>
    </source>
</evidence>
<dbReference type="STRING" id="1448318.A0A319FBQ1"/>
<gene>
    <name evidence="1" type="ORF">BO78DRAFT_451642</name>
</gene>
<dbReference type="VEuPathDB" id="FungiDB:BO78DRAFT_451642"/>
<proteinExistence type="predicted"/>
<evidence type="ECO:0000313" key="2">
    <source>
        <dbReference type="Proteomes" id="UP000248423"/>
    </source>
</evidence>
<accession>A0A319FBQ1</accession>
<dbReference type="Gene3D" id="3.30.559.10">
    <property type="entry name" value="Chloramphenicol acetyltransferase-like domain"/>
    <property type="match status" value="1"/>
</dbReference>
<dbReference type="PANTHER" id="PTHR28037">
    <property type="entry name" value="ALCOHOL O-ACETYLTRANSFERASE 1-RELATED"/>
    <property type="match status" value="1"/>
</dbReference>
<keyword evidence="2" id="KW-1185">Reference proteome</keyword>
<dbReference type="OrthoDB" id="2150604at2759"/>
<dbReference type="GO" id="GO:0008080">
    <property type="term" value="F:N-acetyltransferase activity"/>
    <property type="evidence" value="ECO:0007669"/>
    <property type="project" value="TreeGrafter"/>
</dbReference>
<dbReference type="InterPro" id="IPR023213">
    <property type="entry name" value="CAT-like_dom_sf"/>
</dbReference>
<dbReference type="AlphaFoldDB" id="A0A319FBQ1"/>